<proteinExistence type="predicted"/>
<sequence>MHLQTCDTVHLLLIIPRTNLLYPLSLIQKATSTHTTFTDYFNNIYFKNINEFGNHLTINSKAASILKITNPINKSYESIIKRYEILTTSNKWFNQNGPICPVSKQSLINYIKFLYTSVSPSTIATYLSAL</sequence>
<evidence type="ECO:0000313" key="1">
    <source>
        <dbReference type="EMBL" id="CAG8725072.1"/>
    </source>
</evidence>
<accession>A0ACA9Q1H0</accession>
<protein>
    <submittedName>
        <fullName evidence="1">12745_t:CDS:1</fullName>
    </submittedName>
</protein>
<name>A0ACA9Q1H0_9GLOM</name>
<evidence type="ECO:0000313" key="2">
    <source>
        <dbReference type="Proteomes" id="UP000789366"/>
    </source>
</evidence>
<gene>
    <name evidence="1" type="ORF">SPELUC_LOCUS12698</name>
</gene>
<comment type="caution">
    <text evidence="1">The sequence shown here is derived from an EMBL/GenBank/DDBJ whole genome shotgun (WGS) entry which is preliminary data.</text>
</comment>
<organism evidence="1 2">
    <name type="scientific">Cetraspora pellucida</name>
    <dbReference type="NCBI Taxonomy" id="1433469"/>
    <lineage>
        <taxon>Eukaryota</taxon>
        <taxon>Fungi</taxon>
        <taxon>Fungi incertae sedis</taxon>
        <taxon>Mucoromycota</taxon>
        <taxon>Glomeromycotina</taxon>
        <taxon>Glomeromycetes</taxon>
        <taxon>Diversisporales</taxon>
        <taxon>Gigasporaceae</taxon>
        <taxon>Cetraspora</taxon>
    </lineage>
</organism>
<dbReference type="EMBL" id="CAJVPW010030836">
    <property type="protein sequence ID" value="CAG8725072.1"/>
    <property type="molecule type" value="Genomic_DNA"/>
</dbReference>
<reference evidence="1" key="1">
    <citation type="submission" date="2021-06" db="EMBL/GenBank/DDBJ databases">
        <authorList>
            <person name="Kallberg Y."/>
            <person name="Tangrot J."/>
            <person name="Rosling A."/>
        </authorList>
    </citation>
    <scope>NUCLEOTIDE SEQUENCE</scope>
    <source>
        <strain evidence="1">28 12/20/2015</strain>
    </source>
</reference>
<feature type="non-terminal residue" evidence="1">
    <location>
        <position position="130"/>
    </location>
</feature>
<keyword evidence="2" id="KW-1185">Reference proteome</keyword>
<dbReference type="Proteomes" id="UP000789366">
    <property type="component" value="Unassembled WGS sequence"/>
</dbReference>